<comment type="caution">
    <text evidence="1">The sequence shown here is derived from an EMBL/GenBank/DDBJ whole genome shotgun (WGS) entry which is preliminary data.</text>
</comment>
<accession>A0ABQ3W706</accession>
<sequence length="120" mass="13855">MIAEGLVPYLTEDGLRRLLVGIVDTFPTGQMEFDTVSVSAWRGSRWDPIGRRYGAVFRFGFDDPATLADWHPRLRYVDEAPMNDSPVLMDRAPATTRRLYRLLNLFPGFRRSSRILRFGF</sequence>
<dbReference type="SUPFAM" id="SSF53335">
    <property type="entry name" value="S-adenosyl-L-methionine-dependent methyltransferases"/>
    <property type="match status" value="1"/>
</dbReference>
<proteinExistence type="predicted"/>
<evidence type="ECO:0000313" key="1">
    <source>
        <dbReference type="EMBL" id="GID42837.1"/>
    </source>
</evidence>
<dbReference type="InterPro" id="IPR029063">
    <property type="entry name" value="SAM-dependent_MTases_sf"/>
</dbReference>
<dbReference type="EMBL" id="BOMF01000001">
    <property type="protein sequence ID" value="GID42837.1"/>
    <property type="molecule type" value="Genomic_DNA"/>
</dbReference>
<reference evidence="1" key="1">
    <citation type="submission" date="2021-01" db="EMBL/GenBank/DDBJ databases">
        <title>Whole genome shotgun sequence of Actinoplanes capillaceus NBRC 16408.</title>
        <authorList>
            <person name="Komaki H."/>
            <person name="Tamura T."/>
        </authorList>
    </citation>
    <scope>NUCLEOTIDE SEQUENCE [LARGE SCALE GENOMIC DNA]</scope>
    <source>
        <strain evidence="1">NBRC 16408</strain>
    </source>
</reference>
<organism evidence="1">
    <name type="scientific">Actinoplanes campanulatus</name>
    <dbReference type="NCBI Taxonomy" id="113559"/>
    <lineage>
        <taxon>Bacteria</taxon>
        <taxon>Bacillati</taxon>
        <taxon>Actinomycetota</taxon>
        <taxon>Actinomycetes</taxon>
        <taxon>Micromonosporales</taxon>
        <taxon>Micromonosporaceae</taxon>
        <taxon>Actinoplanes</taxon>
    </lineage>
</organism>
<gene>
    <name evidence="1" type="ORF">Aca07nite_01120</name>
</gene>
<evidence type="ECO:0008006" key="2">
    <source>
        <dbReference type="Google" id="ProtNLM"/>
    </source>
</evidence>
<protein>
    <recommendedName>
        <fullName evidence="2">O-methyltransferase</fullName>
    </recommendedName>
</protein>
<name>A0ABQ3W706_9ACTN</name>